<reference evidence="3 4" key="1">
    <citation type="submission" date="2020-07" db="EMBL/GenBank/DDBJ databases">
        <title>MOT database genomes.</title>
        <authorList>
            <person name="Joseph S."/>
            <person name="Aduse-Opoku J."/>
            <person name="Hashim A."/>
            <person name="Wade W."/>
            <person name="Curtis M."/>
        </authorList>
    </citation>
    <scope>NUCLEOTIDE SEQUENCE [LARGE SCALE GENOMIC DNA]</scope>
    <source>
        <strain evidence="3 4">WMus004</strain>
    </source>
</reference>
<accession>A0A853EFG9</accession>
<evidence type="ECO:0000259" key="2">
    <source>
        <dbReference type="PROSITE" id="PS50994"/>
    </source>
</evidence>
<dbReference type="Gene3D" id="3.30.420.10">
    <property type="entry name" value="Ribonuclease H-like superfamily/Ribonuclease H"/>
    <property type="match status" value="1"/>
</dbReference>
<dbReference type="Proteomes" id="UP000572528">
    <property type="component" value="Unassembled WGS sequence"/>
</dbReference>
<evidence type="ECO:0000313" key="3">
    <source>
        <dbReference type="EMBL" id="NYS68039.1"/>
    </source>
</evidence>
<proteinExistence type="predicted"/>
<protein>
    <submittedName>
        <fullName evidence="3">DDE-type integrase/transposase/recombinase</fullName>
    </submittedName>
</protein>
<gene>
    <name evidence="3" type="ORF">HZZ05_00515</name>
</gene>
<dbReference type="GO" id="GO:0003676">
    <property type="term" value="F:nucleic acid binding"/>
    <property type="evidence" value="ECO:0007669"/>
    <property type="project" value="InterPro"/>
</dbReference>
<feature type="region of interest" description="Disordered" evidence="1">
    <location>
        <begin position="149"/>
        <end position="245"/>
    </location>
</feature>
<dbReference type="Pfam" id="PF00665">
    <property type="entry name" value="rve"/>
    <property type="match status" value="1"/>
</dbReference>
<dbReference type="InterPro" id="IPR012337">
    <property type="entry name" value="RNaseH-like_sf"/>
</dbReference>
<name>A0A853EFG9_9ACTO</name>
<sequence>MPALGISGIGPGRKIRTTRPAACAAMPPDLLGRELTAAGPDQRWAVDFTYVHTWSGFCYTAFVMDLFSRRIVGWSTSTTTGTDFVLGALEHAIWQRKERQRTSIKGVVHHWDHGTQYLSIRYSQRLAQEQIQASTGAVGSSYDNAAAEAPGQVLQTRTDLDALMARPRRGRSRHRHLGRLVQPHPPPPHQPRRPPTSSRRRPLPSHPQHRHGTRRSVTTNPPQNSGRSTLMDFASRGEGGRISEEPDNNVIRYRYDGWLFPRAGLVFAWSLPADQAPQQGSDTVPPARGYNRDQPAHRATGATSQHDSARPATAA</sequence>
<dbReference type="PROSITE" id="PS50994">
    <property type="entry name" value="INTEGRASE"/>
    <property type="match status" value="1"/>
</dbReference>
<feature type="compositionally biased region" description="Basic residues" evidence="1">
    <location>
        <begin position="166"/>
        <end position="178"/>
    </location>
</feature>
<dbReference type="InterPro" id="IPR036397">
    <property type="entry name" value="RNaseH_sf"/>
</dbReference>
<dbReference type="PANTHER" id="PTHR46889:SF4">
    <property type="entry name" value="TRANSPOSASE INSO FOR INSERTION SEQUENCE ELEMENT IS911B-RELATED"/>
    <property type="match status" value="1"/>
</dbReference>
<evidence type="ECO:0000313" key="4">
    <source>
        <dbReference type="Proteomes" id="UP000572528"/>
    </source>
</evidence>
<dbReference type="GO" id="GO:0015074">
    <property type="term" value="P:DNA integration"/>
    <property type="evidence" value="ECO:0007669"/>
    <property type="project" value="InterPro"/>
</dbReference>
<feature type="compositionally biased region" description="Basic residues" evidence="1">
    <location>
        <begin position="198"/>
        <end position="214"/>
    </location>
</feature>
<feature type="region of interest" description="Disordered" evidence="1">
    <location>
        <begin position="275"/>
        <end position="315"/>
    </location>
</feature>
<feature type="domain" description="Integrase catalytic" evidence="2">
    <location>
        <begin position="36"/>
        <end position="155"/>
    </location>
</feature>
<organism evidence="3 4">
    <name type="scientific">Actinomyces bowdenii</name>
    <dbReference type="NCBI Taxonomy" id="131109"/>
    <lineage>
        <taxon>Bacteria</taxon>
        <taxon>Bacillati</taxon>
        <taxon>Actinomycetota</taxon>
        <taxon>Actinomycetes</taxon>
        <taxon>Actinomycetales</taxon>
        <taxon>Actinomycetaceae</taxon>
        <taxon>Actinomyces</taxon>
    </lineage>
</organism>
<evidence type="ECO:0000256" key="1">
    <source>
        <dbReference type="SAM" id="MobiDB-lite"/>
    </source>
</evidence>
<dbReference type="PANTHER" id="PTHR46889">
    <property type="entry name" value="TRANSPOSASE INSF FOR INSERTION SEQUENCE IS3B-RELATED"/>
    <property type="match status" value="1"/>
</dbReference>
<dbReference type="InterPro" id="IPR050900">
    <property type="entry name" value="Transposase_IS3/IS150/IS904"/>
</dbReference>
<dbReference type="InterPro" id="IPR001584">
    <property type="entry name" value="Integrase_cat-core"/>
</dbReference>
<feature type="compositionally biased region" description="Polar residues" evidence="1">
    <location>
        <begin position="215"/>
        <end position="228"/>
    </location>
</feature>
<dbReference type="SUPFAM" id="SSF53098">
    <property type="entry name" value="Ribonuclease H-like"/>
    <property type="match status" value="1"/>
</dbReference>
<dbReference type="AlphaFoldDB" id="A0A853EFG9"/>
<dbReference type="EMBL" id="JACBXV010000003">
    <property type="protein sequence ID" value="NYS68039.1"/>
    <property type="molecule type" value="Genomic_DNA"/>
</dbReference>
<comment type="caution">
    <text evidence="3">The sequence shown here is derived from an EMBL/GenBank/DDBJ whole genome shotgun (WGS) entry which is preliminary data.</text>
</comment>